<protein>
    <submittedName>
        <fullName evidence="1">Uncharacterized protein</fullName>
    </submittedName>
</protein>
<evidence type="ECO:0000313" key="1">
    <source>
        <dbReference type="EMBL" id="KEO51021.1"/>
    </source>
</evidence>
<gene>
    <name evidence="1" type="ORF">SMB34_08940</name>
</gene>
<comment type="caution">
    <text evidence="1">The sequence shown here is derived from an EMBL/GenBank/DDBJ whole genome shotgun (WGS) entry which is preliminary data.</text>
</comment>
<accession>A0ABR4TJH4</accession>
<reference evidence="1 2" key="1">
    <citation type="submission" date="2013-07" db="EMBL/GenBank/DDBJ databases">
        <title>Thalassospira permensis NBRC 106175 Genome Sequencing.</title>
        <authorList>
            <person name="Lai Q."/>
            <person name="Shao Z."/>
        </authorList>
    </citation>
    <scope>NUCLEOTIDE SEQUENCE [LARGE SCALE GENOMIC DNA]</scope>
    <source>
        <strain evidence="1 2">NBRC 106175</strain>
    </source>
</reference>
<organism evidence="1 2">
    <name type="scientific">Thalassospira permensis NBRC 106175</name>
    <dbReference type="NCBI Taxonomy" id="1353532"/>
    <lineage>
        <taxon>Bacteria</taxon>
        <taxon>Pseudomonadati</taxon>
        <taxon>Pseudomonadota</taxon>
        <taxon>Alphaproteobacteria</taxon>
        <taxon>Rhodospirillales</taxon>
        <taxon>Thalassospiraceae</taxon>
        <taxon>Thalassospira</taxon>
    </lineage>
</organism>
<evidence type="ECO:0000313" key="2">
    <source>
        <dbReference type="Proteomes" id="UP000027463"/>
    </source>
</evidence>
<proteinExistence type="predicted"/>
<name>A0ABR4TJH4_9PROT</name>
<sequence length="38" mass="4035">MASDDNEFVHMALGAAHRVVSAKAAKARRKKLKPGSKG</sequence>
<dbReference type="Proteomes" id="UP000027463">
    <property type="component" value="Unassembled WGS sequence"/>
</dbReference>
<keyword evidence="2" id="KW-1185">Reference proteome</keyword>
<dbReference type="EMBL" id="AUNC01000067">
    <property type="protein sequence ID" value="KEO51021.1"/>
    <property type="molecule type" value="Genomic_DNA"/>
</dbReference>